<proteinExistence type="predicted"/>
<gene>
    <name evidence="2" type="ORF">GCM10022276_08910</name>
</gene>
<dbReference type="EMBL" id="BAABBM010000001">
    <property type="protein sequence ID" value="GAA3892015.1"/>
    <property type="molecule type" value="Genomic_DNA"/>
</dbReference>
<dbReference type="Proteomes" id="UP001500827">
    <property type="component" value="Unassembled WGS sequence"/>
</dbReference>
<evidence type="ECO:0000313" key="3">
    <source>
        <dbReference type="Proteomes" id="UP001500827"/>
    </source>
</evidence>
<dbReference type="InterPro" id="IPR009579">
    <property type="entry name" value="DUF1192"/>
</dbReference>
<accession>A0ABP7L1D9</accession>
<name>A0ABP7L1D9_9SPHN</name>
<reference evidence="3" key="1">
    <citation type="journal article" date="2019" name="Int. J. Syst. Evol. Microbiol.">
        <title>The Global Catalogue of Microorganisms (GCM) 10K type strain sequencing project: providing services to taxonomists for standard genome sequencing and annotation.</title>
        <authorList>
            <consortium name="The Broad Institute Genomics Platform"/>
            <consortium name="The Broad Institute Genome Sequencing Center for Infectious Disease"/>
            <person name="Wu L."/>
            <person name="Ma J."/>
        </authorList>
    </citation>
    <scope>NUCLEOTIDE SEQUENCE [LARGE SCALE GENOMIC DNA]</scope>
    <source>
        <strain evidence="3">JCM 17543</strain>
    </source>
</reference>
<sequence length="66" mass="7368">MDLEDLFPSKPGDPLVELGKQDLDPLSVDELLARIEALKAEISRVEAHMARAETHRSAAEELFKKP</sequence>
<protein>
    <recommendedName>
        <fullName evidence="4">DUF1192 domain-containing protein</fullName>
    </recommendedName>
</protein>
<comment type="caution">
    <text evidence="2">The sequence shown here is derived from an EMBL/GenBank/DDBJ whole genome shotgun (WGS) entry which is preliminary data.</text>
</comment>
<evidence type="ECO:0000256" key="1">
    <source>
        <dbReference type="SAM" id="Coils"/>
    </source>
</evidence>
<keyword evidence="1" id="KW-0175">Coiled coil</keyword>
<evidence type="ECO:0008006" key="4">
    <source>
        <dbReference type="Google" id="ProtNLM"/>
    </source>
</evidence>
<dbReference type="Pfam" id="PF06698">
    <property type="entry name" value="DUF1192"/>
    <property type="match status" value="1"/>
</dbReference>
<dbReference type="RefSeq" id="WP_344698483.1">
    <property type="nucleotide sequence ID" value="NZ_BAABBM010000001.1"/>
</dbReference>
<organism evidence="2 3">
    <name type="scientific">Sphingomonas limnosediminicola</name>
    <dbReference type="NCBI Taxonomy" id="940133"/>
    <lineage>
        <taxon>Bacteria</taxon>
        <taxon>Pseudomonadati</taxon>
        <taxon>Pseudomonadota</taxon>
        <taxon>Alphaproteobacteria</taxon>
        <taxon>Sphingomonadales</taxon>
        <taxon>Sphingomonadaceae</taxon>
        <taxon>Sphingomonas</taxon>
    </lineage>
</organism>
<keyword evidence="3" id="KW-1185">Reference proteome</keyword>
<evidence type="ECO:0000313" key="2">
    <source>
        <dbReference type="EMBL" id="GAA3892015.1"/>
    </source>
</evidence>
<feature type="coiled-coil region" evidence="1">
    <location>
        <begin position="28"/>
        <end position="55"/>
    </location>
</feature>